<evidence type="ECO:0000313" key="1">
    <source>
        <dbReference type="EMBL" id="KAJ1679839.1"/>
    </source>
</evidence>
<dbReference type="Proteomes" id="UP001145114">
    <property type="component" value="Unassembled WGS sequence"/>
</dbReference>
<sequence length="169" mass="19476">IHCSLPQSKAREINEGRPDKYSEDVFNELVMRYEEPNSANRWDHPLFTVLQHLEGEKLPFEQIWGALVESRAPPPNLSTAVQPVTPTNFLHEMDQITKDIIDHVFSILQSGVQVSEVSVPRTSKKITRPITFQELKRYRAQFIKINRLHRLGLASIADLFVDYLNANIE</sequence>
<dbReference type="EMBL" id="JAMZIH010000155">
    <property type="protein sequence ID" value="KAJ1679839.1"/>
    <property type="molecule type" value="Genomic_DNA"/>
</dbReference>
<reference evidence="1" key="1">
    <citation type="submission" date="2022-06" db="EMBL/GenBank/DDBJ databases">
        <title>Phylogenomic reconstructions and comparative analyses of Kickxellomycotina fungi.</title>
        <authorList>
            <person name="Reynolds N.K."/>
            <person name="Stajich J.E."/>
            <person name="Barry K."/>
            <person name="Grigoriev I.V."/>
            <person name="Crous P."/>
            <person name="Smith M.E."/>
        </authorList>
    </citation>
    <scope>NUCLEOTIDE SEQUENCE</scope>
    <source>
        <strain evidence="1">RSA 2271</strain>
    </source>
</reference>
<name>A0ACC1I136_9FUNG</name>
<keyword evidence="2" id="KW-1185">Reference proteome</keyword>
<feature type="non-terminal residue" evidence="1">
    <location>
        <position position="1"/>
    </location>
</feature>
<organism evidence="1 2">
    <name type="scientific">Spiromyces aspiralis</name>
    <dbReference type="NCBI Taxonomy" id="68401"/>
    <lineage>
        <taxon>Eukaryota</taxon>
        <taxon>Fungi</taxon>
        <taxon>Fungi incertae sedis</taxon>
        <taxon>Zoopagomycota</taxon>
        <taxon>Kickxellomycotina</taxon>
        <taxon>Kickxellomycetes</taxon>
        <taxon>Kickxellales</taxon>
        <taxon>Kickxellaceae</taxon>
        <taxon>Spiromyces</taxon>
    </lineage>
</organism>
<comment type="caution">
    <text evidence="1">The sequence shown here is derived from an EMBL/GenBank/DDBJ whole genome shotgun (WGS) entry which is preliminary data.</text>
</comment>
<accession>A0ACC1I136</accession>
<evidence type="ECO:0000313" key="2">
    <source>
        <dbReference type="Proteomes" id="UP001145114"/>
    </source>
</evidence>
<gene>
    <name evidence="1" type="primary">KTI12_1</name>
    <name evidence="1" type="ORF">EV182_001229</name>
</gene>
<protein>
    <submittedName>
        <fullName evidence="1">Kti12, chromatin associated</fullName>
    </submittedName>
</protein>
<proteinExistence type="predicted"/>